<dbReference type="HAMAP" id="MF_00423">
    <property type="entry name" value="SelA"/>
    <property type="match status" value="1"/>
</dbReference>
<keyword evidence="4 8" id="KW-0663">Pyridoxal phosphate</keyword>
<evidence type="ECO:0000256" key="7">
    <source>
        <dbReference type="ARBA" id="ARBA00044507"/>
    </source>
</evidence>
<feature type="modified residue" description="N6-(pyridoxal phosphate)lysine" evidence="8 9">
    <location>
        <position position="284"/>
    </location>
</feature>
<evidence type="ECO:0000256" key="3">
    <source>
        <dbReference type="ARBA" id="ARBA00022679"/>
    </source>
</evidence>
<dbReference type="AlphaFoldDB" id="A0A1F6G938"/>
<dbReference type="InterPro" id="IPR015421">
    <property type="entry name" value="PyrdxlP-dep_Trfase_major"/>
</dbReference>
<evidence type="ECO:0000256" key="2">
    <source>
        <dbReference type="ARBA" id="ARBA00022490"/>
    </source>
</evidence>
<evidence type="ECO:0000256" key="9">
    <source>
        <dbReference type="PIRSR" id="PIRSR618319-50"/>
    </source>
</evidence>
<sequence>MSEDFKKLPPIHEIDRFLEAQGLGHGVEQRGRIEDLLAKLRKDPKRLAQWERQDILTWLAEELSRPVGLRPVINATGTLIHTNLGRSPLSPAMVAGLPELLAGYCNLEYDLEAGKRGQRVSESERLICRLTGAEAALFVNNNAAALLLCLQVFAQGKEVLLSRGEMVEIGGSFRVPEMLEASGAKLKELGTTNKTHLRDFQNATGPETAVLLKVHKSNFKITGFTSEPSRKELVALAKEKGLIYIEDLGSGSLQTVALEGKPVEPGFKEILAQGAPLVCASGDKLLGGPQAGLILGRADLVERLAKHPLYRCLRCDKTQLYLLERCLLAYARGERVPTQAMLSEPLSQVEERAQKILFGLDPQRFRLVKSLATPGGGTLPEESLPSWAIGVQDSENKAEVLAKRLRDGEPPLIGRIEQGILLIDAKCIQPHQLDLVNQILKGLFD</sequence>
<reference evidence="10 11" key="1">
    <citation type="journal article" date="2016" name="Nat. Commun.">
        <title>Thousands of microbial genomes shed light on interconnected biogeochemical processes in an aquifer system.</title>
        <authorList>
            <person name="Anantharaman K."/>
            <person name="Brown C.T."/>
            <person name="Hug L.A."/>
            <person name="Sharon I."/>
            <person name="Castelle C.J."/>
            <person name="Probst A.J."/>
            <person name="Thomas B.C."/>
            <person name="Singh A."/>
            <person name="Wilkins M.J."/>
            <person name="Karaoz U."/>
            <person name="Brodie E.L."/>
            <person name="Williams K.H."/>
            <person name="Hubbard S.S."/>
            <person name="Banfield J.F."/>
        </authorList>
    </citation>
    <scope>NUCLEOTIDE SEQUENCE [LARGE SCALE GENOMIC DNA]</scope>
</reference>
<dbReference type="GO" id="GO:0001717">
    <property type="term" value="P:conversion of seryl-tRNAsec to selenocys-tRNAsec"/>
    <property type="evidence" value="ECO:0007669"/>
    <property type="project" value="UniProtKB-UniRule"/>
</dbReference>
<dbReference type="PANTHER" id="PTHR32328">
    <property type="entry name" value="L-SERYL-TRNA(SEC) SELENIUM TRANSFERASE"/>
    <property type="match status" value="1"/>
</dbReference>
<name>A0A1F6G938_9PROT</name>
<comment type="pathway">
    <text evidence="8">Aminoacyl-tRNA biosynthesis; selenocysteinyl-tRNA(Sec) biosynthesis; selenocysteinyl-tRNA(Sec) from L-seryl-tRNA(Sec) (bacterial route): step 1/1.</text>
</comment>
<evidence type="ECO:0000313" key="11">
    <source>
        <dbReference type="Proteomes" id="UP000178449"/>
    </source>
</evidence>
<organism evidence="10 11">
    <name type="scientific">Candidatus Lambdaproteobacteria bacterium RIFOXYD2_FULL_50_16</name>
    <dbReference type="NCBI Taxonomy" id="1817772"/>
    <lineage>
        <taxon>Bacteria</taxon>
        <taxon>Pseudomonadati</taxon>
        <taxon>Pseudomonadota</taxon>
        <taxon>Candidatus Lambdaproteobacteria</taxon>
    </lineage>
</organism>
<protein>
    <recommendedName>
        <fullName evidence="8">L-seryl-tRNA(Sec) selenium transferase</fullName>
        <ecNumber evidence="8">2.9.1.1</ecNumber>
    </recommendedName>
    <alternativeName>
        <fullName evidence="8">Selenocysteine synthase</fullName>
        <shortName evidence="8">Sec synthase</shortName>
    </alternativeName>
    <alternativeName>
        <fullName evidence="8">Selenocysteinyl-tRNA(Sec) synthase</fullName>
    </alternativeName>
</protein>
<comment type="similarity">
    <text evidence="7 8">Belongs to the SelA family.</text>
</comment>
<proteinExistence type="inferred from homology"/>
<comment type="function">
    <text evidence="8">Converts seryl-tRNA(Sec) to selenocysteinyl-tRNA(Sec) required for selenoprotein biosynthesis.</text>
</comment>
<evidence type="ECO:0000256" key="8">
    <source>
        <dbReference type="HAMAP-Rule" id="MF_00423"/>
    </source>
</evidence>
<dbReference type="NCBIfam" id="TIGR00474">
    <property type="entry name" value="selA"/>
    <property type="match status" value="1"/>
</dbReference>
<dbReference type="UniPathway" id="UPA00906">
    <property type="reaction ID" value="UER00896"/>
</dbReference>
<evidence type="ECO:0000256" key="4">
    <source>
        <dbReference type="ARBA" id="ARBA00022898"/>
    </source>
</evidence>
<keyword evidence="2 8" id="KW-0963">Cytoplasm</keyword>
<dbReference type="InterPro" id="IPR015424">
    <property type="entry name" value="PyrdxlP-dep_Trfase"/>
</dbReference>
<evidence type="ECO:0000313" key="10">
    <source>
        <dbReference type="EMBL" id="OGG94626.1"/>
    </source>
</evidence>
<keyword evidence="3 8" id="KW-0808">Transferase</keyword>
<dbReference type="InterPro" id="IPR004534">
    <property type="entry name" value="SelA_trans"/>
</dbReference>
<dbReference type="GO" id="GO:0001514">
    <property type="term" value="P:selenocysteine incorporation"/>
    <property type="evidence" value="ECO:0007669"/>
    <property type="project" value="UniProtKB-UniRule"/>
</dbReference>
<dbReference type="SUPFAM" id="SSF53383">
    <property type="entry name" value="PLP-dependent transferases"/>
    <property type="match status" value="1"/>
</dbReference>
<dbReference type="Proteomes" id="UP000178449">
    <property type="component" value="Unassembled WGS sequence"/>
</dbReference>
<gene>
    <name evidence="8" type="primary">selA</name>
    <name evidence="10" type="ORF">A2527_05420</name>
</gene>
<dbReference type="InterPro" id="IPR018319">
    <property type="entry name" value="SelA-like"/>
</dbReference>
<evidence type="ECO:0000256" key="5">
    <source>
        <dbReference type="ARBA" id="ARBA00022917"/>
    </source>
</evidence>
<dbReference type="PANTHER" id="PTHR32328:SF0">
    <property type="entry name" value="L-SERYL-TRNA(SEC) SELENIUM TRANSFERASE"/>
    <property type="match status" value="1"/>
</dbReference>
<dbReference type="Gene3D" id="3.40.640.10">
    <property type="entry name" value="Type I PLP-dependent aspartate aminotransferase-like (Major domain)"/>
    <property type="match status" value="1"/>
</dbReference>
<comment type="caution">
    <text evidence="10">The sequence shown here is derived from an EMBL/GenBank/DDBJ whole genome shotgun (WGS) entry which is preliminary data.</text>
</comment>
<keyword evidence="5 8" id="KW-0648">Protein biosynthesis</keyword>
<dbReference type="EMBL" id="MFNE01000036">
    <property type="protein sequence ID" value="OGG94626.1"/>
    <property type="molecule type" value="Genomic_DNA"/>
</dbReference>
<accession>A0A1F6G938</accession>
<evidence type="ECO:0000256" key="1">
    <source>
        <dbReference type="ARBA" id="ARBA00001933"/>
    </source>
</evidence>
<comment type="subcellular location">
    <subcellularLocation>
        <location evidence="8">Cytoplasm</location>
    </subcellularLocation>
</comment>
<dbReference type="Gene3D" id="3.90.1150.180">
    <property type="match status" value="1"/>
</dbReference>
<dbReference type="EC" id="2.9.1.1" evidence="8"/>
<comment type="catalytic activity">
    <reaction evidence="8">
        <text>L-seryl-tRNA(Sec) + selenophosphate + H(+) = L-selenocysteinyl-tRNA(Sec) + phosphate</text>
        <dbReference type="Rhea" id="RHEA:22728"/>
        <dbReference type="Rhea" id="RHEA-COMP:9742"/>
        <dbReference type="Rhea" id="RHEA-COMP:9743"/>
        <dbReference type="ChEBI" id="CHEBI:15378"/>
        <dbReference type="ChEBI" id="CHEBI:16144"/>
        <dbReference type="ChEBI" id="CHEBI:43474"/>
        <dbReference type="ChEBI" id="CHEBI:78533"/>
        <dbReference type="ChEBI" id="CHEBI:78573"/>
        <dbReference type="EC" id="2.9.1.1"/>
    </reaction>
</comment>
<keyword evidence="6 8" id="KW-0711">Selenium</keyword>
<evidence type="ECO:0000256" key="6">
    <source>
        <dbReference type="ARBA" id="ARBA00023266"/>
    </source>
</evidence>
<dbReference type="STRING" id="1817772.A2527_05420"/>
<comment type="cofactor">
    <cofactor evidence="1 8 9">
        <name>pyridoxal 5'-phosphate</name>
        <dbReference type="ChEBI" id="CHEBI:597326"/>
    </cofactor>
</comment>
<dbReference type="GO" id="GO:0004125">
    <property type="term" value="F:L-seryl-tRNA(Sec) selenium transferase activity"/>
    <property type="evidence" value="ECO:0007669"/>
    <property type="project" value="UniProtKB-UniRule"/>
</dbReference>
<dbReference type="Pfam" id="PF03841">
    <property type="entry name" value="SelA"/>
    <property type="match status" value="1"/>
</dbReference>
<dbReference type="GO" id="GO:0005737">
    <property type="term" value="C:cytoplasm"/>
    <property type="evidence" value="ECO:0007669"/>
    <property type="project" value="UniProtKB-SubCell"/>
</dbReference>